<dbReference type="GO" id="GO:0016020">
    <property type="term" value="C:membrane"/>
    <property type="evidence" value="ECO:0007669"/>
    <property type="project" value="UniProtKB-SubCell"/>
</dbReference>
<reference evidence="8 9" key="1">
    <citation type="submission" date="2024-11" db="EMBL/GenBank/DDBJ databases">
        <title>Adaptive evolution of stress response genes in parasites aligns with host niche diversity.</title>
        <authorList>
            <person name="Hahn C."/>
            <person name="Resl P."/>
        </authorList>
    </citation>
    <scope>NUCLEOTIDE SEQUENCE [LARGE SCALE GENOMIC DNA]</scope>
    <source>
        <strain evidence="8">EGGRZ-B1_66</strain>
        <tissue evidence="8">Body</tissue>
    </source>
</reference>
<comment type="caution">
    <text evidence="8">The sequence shown here is derived from an EMBL/GenBank/DDBJ whole genome shotgun (WGS) entry which is preliminary data.</text>
</comment>
<keyword evidence="6 7" id="KW-0472">Membrane</keyword>
<feature type="transmembrane region" description="Helical" evidence="7">
    <location>
        <begin position="172"/>
        <end position="190"/>
    </location>
</feature>
<sequence length="282" mass="31914">MKSTKVKQLSDVCSNVSKELITAYKMQHSVSTADHLSLRILFVTVAPFSVSAMLYTLSNNLGYHILKYMDPVSYQVLSNFKIFTTAVLFRIILRKPLTRTQWIALILLMTSSMLDGASGKIGSSGDEANTMTASYMHITYFGIFLMIVYTTTSGFTAIYTEYIYKKMPEMDINLQNCLLYTFGILINGFLLVTSCLSEHKPLNLFKGFSVYTWIIVLTQSLVGISFGYVLKYASNITRLFIIGCSMVFTTLMAMLIWSMPINPLFLLTVSLIMLSLYLYHKE</sequence>
<dbReference type="SUPFAM" id="SSF103481">
    <property type="entry name" value="Multidrug resistance efflux transporter EmrE"/>
    <property type="match status" value="1"/>
</dbReference>
<feature type="transmembrane region" description="Helical" evidence="7">
    <location>
        <begin position="210"/>
        <end position="230"/>
    </location>
</feature>
<comment type="subcellular location">
    <subcellularLocation>
        <location evidence="1">Membrane</location>
        <topology evidence="1">Multi-pass membrane protein</topology>
    </subcellularLocation>
</comment>
<dbReference type="PANTHER" id="PTHR10231">
    <property type="entry name" value="NUCLEOTIDE-SUGAR TRANSMEMBRANE TRANSPORTER"/>
    <property type="match status" value="1"/>
</dbReference>
<dbReference type="InterPro" id="IPR037185">
    <property type="entry name" value="EmrE-like"/>
</dbReference>
<dbReference type="Proteomes" id="UP001626550">
    <property type="component" value="Unassembled WGS sequence"/>
</dbReference>
<keyword evidence="3" id="KW-0762">Sugar transport</keyword>
<feature type="transmembrane region" description="Helical" evidence="7">
    <location>
        <begin position="138"/>
        <end position="160"/>
    </location>
</feature>
<evidence type="ECO:0000256" key="7">
    <source>
        <dbReference type="SAM" id="Phobius"/>
    </source>
</evidence>
<comment type="similarity">
    <text evidence="2">Belongs to the nucleotide-sugar transporter family. SLC35A subfamily.</text>
</comment>
<evidence type="ECO:0000256" key="1">
    <source>
        <dbReference type="ARBA" id="ARBA00004141"/>
    </source>
</evidence>
<evidence type="ECO:0000256" key="6">
    <source>
        <dbReference type="ARBA" id="ARBA00023136"/>
    </source>
</evidence>
<organism evidence="8 9">
    <name type="scientific">Cichlidogyrus casuarinus</name>
    <dbReference type="NCBI Taxonomy" id="1844966"/>
    <lineage>
        <taxon>Eukaryota</taxon>
        <taxon>Metazoa</taxon>
        <taxon>Spiralia</taxon>
        <taxon>Lophotrochozoa</taxon>
        <taxon>Platyhelminthes</taxon>
        <taxon>Monogenea</taxon>
        <taxon>Monopisthocotylea</taxon>
        <taxon>Dactylogyridea</taxon>
        <taxon>Ancyrocephalidae</taxon>
        <taxon>Cichlidogyrus</taxon>
    </lineage>
</organism>
<keyword evidence="3" id="KW-0813">Transport</keyword>
<feature type="transmembrane region" description="Helical" evidence="7">
    <location>
        <begin position="36"/>
        <end position="56"/>
    </location>
</feature>
<dbReference type="Pfam" id="PF04142">
    <property type="entry name" value="Nuc_sug_transp"/>
    <property type="match status" value="1"/>
</dbReference>
<keyword evidence="4 7" id="KW-0812">Transmembrane</keyword>
<evidence type="ECO:0008006" key="10">
    <source>
        <dbReference type="Google" id="ProtNLM"/>
    </source>
</evidence>
<feature type="transmembrane region" description="Helical" evidence="7">
    <location>
        <begin position="263"/>
        <end position="279"/>
    </location>
</feature>
<evidence type="ECO:0000256" key="5">
    <source>
        <dbReference type="ARBA" id="ARBA00022989"/>
    </source>
</evidence>
<dbReference type="AlphaFoldDB" id="A0ABD2Q192"/>
<evidence type="ECO:0000256" key="2">
    <source>
        <dbReference type="ARBA" id="ARBA00009976"/>
    </source>
</evidence>
<keyword evidence="5 7" id="KW-1133">Transmembrane helix</keyword>
<evidence type="ECO:0000256" key="4">
    <source>
        <dbReference type="ARBA" id="ARBA00022692"/>
    </source>
</evidence>
<evidence type="ECO:0000313" key="9">
    <source>
        <dbReference type="Proteomes" id="UP001626550"/>
    </source>
</evidence>
<feature type="transmembrane region" description="Helical" evidence="7">
    <location>
        <begin position="239"/>
        <end position="257"/>
    </location>
</feature>
<protein>
    <recommendedName>
        <fullName evidence="10">UDP-sugar transporter protein SLC35A4</fullName>
    </recommendedName>
</protein>
<proteinExistence type="inferred from homology"/>
<feature type="transmembrane region" description="Helical" evidence="7">
    <location>
        <begin position="100"/>
        <end position="118"/>
    </location>
</feature>
<gene>
    <name evidence="8" type="ORF">Ciccas_008101</name>
</gene>
<accession>A0ABD2Q192</accession>
<name>A0ABD2Q192_9PLAT</name>
<evidence type="ECO:0000313" key="8">
    <source>
        <dbReference type="EMBL" id="KAL3313299.1"/>
    </source>
</evidence>
<dbReference type="EMBL" id="JBJKFK010001357">
    <property type="protein sequence ID" value="KAL3313299.1"/>
    <property type="molecule type" value="Genomic_DNA"/>
</dbReference>
<dbReference type="InterPro" id="IPR007271">
    <property type="entry name" value="Nuc_sug_transpt"/>
</dbReference>
<evidence type="ECO:0000256" key="3">
    <source>
        <dbReference type="ARBA" id="ARBA00022597"/>
    </source>
</evidence>
<feature type="transmembrane region" description="Helical" evidence="7">
    <location>
        <begin position="76"/>
        <end position="93"/>
    </location>
</feature>
<keyword evidence="9" id="KW-1185">Reference proteome</keyword>